<sequence>METTPDHASTCPPGRRKSRRLFDYGELRMLILAMIAERPRHGYQIIKAIEDRFQGSYTPSPGVVYPALSWLEEQGFVAVSAGEGGRKLSAITPQGKAALAANAALVADLQARKPLGRHGLPVEVEEAMDAIKAALRREFSASPSPERITAIAATLHAAADSLNDVS</sequence>
<dbReference type="Proteomes" id="UP000244940">
    <property type="component" value="Unassembled WGS sequence"/>
</dbReference>
<feature type="domain" description="Transcription regulator PadR N-terminal" evidence="1">
    <location>
        <begin position="31"/>
        <end position="100"/>
    </location>
</feature>
<evidence type="ECO:0000259" key="1">
    <source>
        <dbReference type="Pfam" id="PF03551"/>
    </source>
</evidence>
<organism evidence="2 3">
    <name type="scientific">Pararhodobacter marinus</name>
    <dbReference type="NCBI Taxonomy" id="2184063"/>
    <lineage>
        <taxon>Bacteria</taxon>
        <taxon>Pseudomonadati</taxon>
        <taxon>Pseudomonadota</taxon>
        <taxon>Alphaproteobacteria</taxon>
        <taxon>Rhodobacterales</taxon>
        <taxon>Paracoccaceae</taxon>
        <taxon>Pararhodobacter</taxon>
    </lineage>
</organism>
<protein>
    <submittedName>
        <fullName evidence="2">PadR family transcriptional regulator</fullName>
    </submittedName>
</protein>
<evidence type="ECO:0000313" key="2">
    <source>
        <dbReference type="EMBL" id="PWE29173.1"/>
    </source>
</evidence>
<gene>
    <name evidence="2" type="ORF">C4N9_10210</name>
</gene>
<dbReference type="InterPro" id="IPR005149">
    <property type="entry name" value="Tscrpt_reg_PadR_N"/>
</dbReference>
<dbReference type="SUPFAM" id="SSF46785">
    <property type="entry name" value="Winged helix' DNA-binding domain"/>
    <property type="match status" value="1"/>
</dbReference>
<dbReference type="AlphaFoldDB" id="A0A2U2CBC9"/>
<reference evidence="2 3" key="1">
    <citation type="submission" date="2018-05" db="EMBL/GenBank/DDBJ databases">
        <title>Pararhodobacter marina sp. nov., isolated from deep-sea water of the Indian Ocean.</title>
        <authorList>
            <person name="Lai Q.Sr."/>
            <person name="Liu X."/>
            <person name="Shao Z."/>
        </authorList>
    </citation>
    <scope>NUCLEOTIDE SEQUENCE [LARGE SCALE GENOMIC DNA]</scope>
    <source>
        <strain evidence="2 3">CIC4N-9</strain>
    </source>
</reference>
<name>A0A2U2CBC9_9RHOB</name>
<dbReference type="Pfam" id="PF03551">
    <property type="entry name" value="PadR"/>
    <property type="match status" value="1"/>
</dbReference>
<dbReference type="EMBL" id="QEYD01000005">
    <property type="protein sequence ID" value="PWE29173.1"/>
    <property type="molecule type" value="Genomic_DNA"/>
</dbReference>
<dbReference type="Gene3D" id="1.10.10.10">
    <property type="entry name" value="Winged helix-like DNA-binding domain superfamily/Winged helix DNA-binding domain"/>
    <property type="match status" value="1"/>
</dbReference>
<evidence type="ECO:0000313" key="3">
    <source>
        <dbReference type="Proteomes" id="UP000244940"/>
    </source>
</evidence>
<keyword evidence="3" id="KW-1185">Reference proteome</keyword>
<dbReference type="PANTHER" id="PTHR43252">
    <property type="entry name" value="TRANSCRIPTIONAL REGULATOR YQJI"/>
    <property type="match status" value="1"/>
</dbReference>
<accession>A0A2U2CBC9</accession>
<dbReference type="InterPro" id="IPR036390">
    <property type="entry name" value="WH_DNA-bd_sf"/>
</dbReference>
<comment type="caution">
    <text evidence="2">The sequence shown here is derived from an EMBL/GenBank/DDBJ whole genome shotgun (WGS) entry which is preliminary data.</text>
</comment>
<dbReference type="OrthoDB" id="9814826at2"/>
<dbReference type="RefSeq" id="WP_109533222.1">
    <property type="nucleotide sequence ID" value="NZ_QEYD01000005.1"/>
</dbReference>
<proteinExistence type="predicted"/>
<dbReference type="PANTHER" id="PTHR43252:SF7">
    <property type="entry name" value="TRANSCRIPTIONAL REGULATOR YQJI"/>
    <property type="match status" value="1"/>
</dbReference>
<dbReference type="InterPro" id="IPR036388">
    <property type="entry name" value="WH-like_DNA-bd_sf"/>
</dbReference>
<dbReference type="GeneID" id="94365264"/>